<sequence>MVDTDFAGLQISRAIALIVARDHDATGPVASHEHNPEICSRQTSAIEAVILEHWDIRSDFTPGQNKLNRRGA</sequence>
<proteinExistence type="predicted"/>
<dbReference type="Proteomes" id="UP000321635">
    <property type="component" value="Unassembled WGS sequence"/>
</dbReference>
<dbReference type="EMBL" id="BJYF01000001">
    <property type="protein sequence ID" value="GEN58135.1"/>
    <property type="molecule type" value="Genomic_DNA"/>
</dbReference>
<evidence type="ECO:0000313" key="2">
    <source>
        <dbReference type="Proteomes" id="UP000321635"/>
    </source>
</evidence>
<evidence type="ECO:0000313" key="1">
    <source>
        <dbReference type="EMBL" id="GEN58135.1"/>
    </source>
</evidence>
<name>A0A511X5E4_9PROT</name>
<protein>
    <submittedName>
        <fullName evidence="1">Uncharacterized protein</fullName>
    </submittedName>
</protein>
<keyword evidence="2" id="KW-1185">Reference proteome</keyword>
<dbReference type="AlphaFoldDB" id="A0A511X5E4"/>
<gene>
    <name evidence="1" type="ORF">ANI02nite_00190</name>
</gene>
<comment type="caution">
    <text evidence="1">The sequence shown here is derived from an EMBL/GenBank/DDBJ whole genome shotgun (WGS) entry which is preliminary data.</text>
</comment>
<reference evidence="1 2" key="1">
    <citation type="submission" date="2019-07" db="EMBL/GenBank/DDBJ databases">
        <title>Whole genome shotgun sequence of Acetobacter nitrogenifigens NBRC 105050.</title>
        <authorList>
            <person name="Hosoyama A."/>
            <person name="Uohara A."/>
            <person name="Ohji S."/>
            <person name="Ichikawa N."/>
        </authorList>
    </citation>
    <scope>NUCLEOTIDE SEQUENCE [LARGE SCALE GENOMIC DNA]</scope>
    <source>
        <strain evidence="1 2">NBRC 105050</strain>
    </source>
</reference>
<organism evidence="1 2">
    <name type="scientific">Acetobacter nitrogenifigens DSM 23921 = NBRC 105050</name>
    <dbReference type="NCBI Taxonomy" id="1120919"/>
    <lineage>
        <taxon>Bacteria</taxon>
        <taxon>Pseudomonadati</taxon>
        <taxon>Pseudomonadota</taxon>
        <taxon>Alphaproteobacteria</taxon>
        <taxon>Acetobacterales</taxon>
        <taxon>Acetobacteraceae</taxon>
        <taxon>Acetobacter</taxon>
    </lineage>
</organism>
<accession>A0A511X5E4</accession>